<proteinExistence type="predicted"/>
<sequence length="206" mass="22161">MRSAEALLAAHHKCSSAPPSAPLHRPRILLSPPQPIYTSQMIADAPRNVDPNIMPNDSTPRALAIESPPTYEYATSGPSSPPPTSPPLSPRPRDAKVNPVPPALPALSQSYSVQPVPTYGATASPGVHVYRYQHPITGETVVSFLPPDHPQMVCLQEGRHLAESRFGILGVLAAIVWFPLGIGLCLLDRKVRCRRCGEILDEGMCG</sequence>
<organism evidence="1 2">
    <name type="scientific">Auriscalpium vulgare</name>
    <dbReference type="NCBI Taxonomy" id="40419"/>
    <lineage>
        <taxon>Eukaryota</taxon>
        <taxon>Fungi</taxon>
        <taxon>Dikarya</taxon>
        <taxon>Basidiomycota</taxon>
        <taxon>Agaricomycotina</taxon>
        <taxon>Agaricomycetes</taxon>
        <taxon>Russulales</taxon>
        <taxon>Auriscalpiaceae</taxon>
        <taxon>Auriscalpium</taxon>
    </lineage>
</organism>
<reference evidence="1" key="1">
    <citation type="submission" date="2021-02" db="EMBL/GenBank/DDBJ databases">
        <authorList>
            <consortium name="DOE Joint Genome Institute"/>
            <person name="Ahrendt S."/>
            <person name="Looney B.P."/>
            <person name="Miyauchi S."/>
            <person name="Morin E."/>
            <person name="Drula E."/>
            <person name="Courty P.E."/>
            <person name="Chicoki N."/>
            <person name="Fauchery L."/>
            <person name="Kohler A."/>
            <person name="Kuo A."/>
            <person name="Labutti K."/>
            <person name="Pangilinan J."/>
            <person name="Lipzen A."/>
            <person name="Riley R."/>
            <person name="Andreopoulos W."/>
            <person name="He G."/>
            <person name="Johnson J."/>
            <person name="Barry K.W."/>
            <person name="Grigoriev I.V."/>
            <person name="Nagy L."/>
            <person name="Hibbett D."/>
            <person name="Henrissat B."/>
            <person name="Matheny P.B."/>
            <person name="Labbe J."/>
            <person name="Martin F."/>
        </authorList>
    </citation>
    <scope>NUCLEOTIDE SEQUENCE</scope>
    <source>
        <strain evidence="1">FP105234-sp</strain>
    </source>
</reference>
<reference evidence="1" key="2">
    <citation type="journal article" date="2022" name="New Phytol.">
        <title>Evolutionary transition to the ectomycorrhizal habit in the genomes of a hyperdiverse lineage of mushroom-forming fungi.</title>
        <authorList>
            <person name="Looney B."/>
            <person name="Miyauchi S."/>
            <person name="Morin E."/>
            <person name="Drula E."/>
            <person name="Courty P.E."/>
            <person name="Kohler A."/>
            <person name="Kuo A."/>
            <person name="LaButti K."/>
            <person name="Pangilinan J."/>
            <person name="Lipzen A."/>
            <person name="Riley R."/>
            <person name="Andreopoulos W."/>
            <person name="He G."/>
            <person name="Johnson J."/>
            <person name="Nolan M."/>
            <person name="Tritt A."/>
            <person name="Barry K.W."/>
            <person name="Grigoriev I.V."/>
            <person name="Nagy L.G."/>
            <person name="Hibbett D."/>
            <person name="Henrissat B."/>
            <person name="Matheny P.B."/>
            <person name="Labbe J."/>
            <person name="Martin F.M."/>
        </authorList>
    </citation>
    <scope>NUCLEOTIDE SEQUENCE</scope>
    <source>
        <strain evidence="1">FP105234-sp</strain>
    </source>
</reference>
<comment type="caution">
    <text evidence="1">The sequence shown here is derived from an EMBL/GenBank/DDBJ whole genome shotgun (WGS) entry which is preliminary data.</text>
</comment>
<evidence type="ECO:0000313" key="2">
    <source>
        <dbReference type="Proteomes" id="UP000814033"/>
    </source>
</evidence>
<gene>
    <name evidence="1" type="ORF">FA95DRAFT_1529013</name>
</gene>
<protein>
    <submittedName>
        <fullName evidence="1">Uncharacterized protein</fullName>
    </submittedName>
</protein>
<dbReference type="Proteomes" id="UP000814033">
    <property type="component" value="Unassembled WGS sequence"/>
</dbReference>
<evidence type="ECO:0000313" key="1">
    <source>
        <dbReference type="EMBL" id="KAI0038672.1"/>
    </source>
</evidence>
<accession>A0ACB8R458</accession>
<name>A0ACB8R458_9AGAM</name>
<keyword evidence="2" id="KW-1185">Reference proteome</keyword>
<dbReference type="EMBL" id="MU276440">
    <property type="protein sequence ID" value="KAI0038672.1"/>
    <property type="molecule type" value="Genomic_DNA"/>
</dbReference>